<evidence type="ECO:0000313" key="4">
    <source>
        <dbReference type="Proteomes" id="UP001271274"/>
    </source>
</evidence>
<feature type="compositionally biased region" description="Basic and acidic residues" evidence="1">
    <location>
        <begin position="1"/>
        <end position="16"/>
    </location>
</feature>
<feature type="compositionally biased region" description="Low complexity" evidence="1">
    <location>
        <begin position="134"/>
        <end position="153"/>
    </location>
</feature>
<dbReference type="EMBL" id="JARAYU010000023">
    <property type="protein sequence ID" value="MDX3706039.1"/>
    <property type="molecule type" value="Genomic_DNA"/>
</dbReference>
<protein>
    <submittedName>
        <fullName evidence="3">DUF4157 domain-containing protein</fullName>
    </submittedName>
</protein>
<dbReference type="Proteomes" id="UP001271274">
    <property type="component" value="Unassembled WGS sequence"/>
</dbReference>
<feature type="region of interest" description="Disordered" evidence="1">
    <location>
        <begin position="1"/>
        <end position="21"/>
    </location>
</feature>
<evidence type="ECO:0000313" key="3">
    <source>
        <dbReference type="EMBL" id="MDX3706039.1"/>
    </source>
</evidence>
<sequence>MARAVEQQRHTHDAHCGRNPAVQRSAVHEVLRSAGRPLDTPLRKEMEARLGAGFGDVQVHNDTVAQRSAAEIGARAYTSGNHVVIGAGGADKHTLAHELTHVIQQRRGPVSGTDTGDGTRLSDPSDRFEREAEATAARVMSGPPRGAAVDAPADGGGQTSGQPAVQRVLTLGEKVKESASEQDAETTYSKILLGVRNTPLAGAWEDRENRPAIIQVLKEWMDAPKQSNPPANGTSRPQDAKDALWRHYKTDEEAASAVLHRVRALPVADVEKQISESVALDEKIREKLAEFIGTHLSPWLAERRKESEELAGHLDFTTAQLAALGRLYLPFVDFGEKTLAGILADPQPEKFATLISAIHDVAEILYKIEGMEDHVTVTQEEFKGYVLKGDENPSAERNLPGWTLDGVGPGTGPELDRQPVDQTFRGDKATPNQRNAQVNTAGRLGFPVSLGPSRTTGKLMKLAHVTGADPQMKESIAYALMALWYTDYRRDLTDIHRYHFVMDMAANFGVTYNPYRAPRNPVTGTNYTDLIRQTLDRYRTNQETKAAEYWKNDGERAFKGLDQAGPSSASAVNTLPQAAEQTAARPQWVQNPHALAIMAKLHVPIRIAFNQESGNADLAARLELTTAELEAGMAVLTAKNPKPLVQINGQGLVLTSLGKTQARKHFGKP</sequence>
<reference evidence="3 4" key="1">
    <citation type="journal article" date="2023" name="Microb. Genom.">
        <title>Mesoterricola silvestris gen. nov., sp. nov., Mesoterricola sediminis sp. nov., Geothrix oryzae sp. nov., Geothrix edaphica sp. nov., Geothrix rubra sp. nov., and Geothrix limicola sp. nov., six novel members of Acidobacteriota isolated from soils.</title>
        <authorList>
            <person name="Weisberg A.J."/>
            <person name="Pearce E."/>
            <person name="Kramer C.G."/>
            <person name="Chang J.H."/>
            <person name="Clarke C.R."/>
        </authorList>
    </citation>
    <scope>NUCLEOTIDE SEQUENCE [LARGE SCALE GENOMIC DNA]</scope>
    <source>
        <strain evidence="3 4">ID09-01A</strain>
    </source>
</reference>
<gene>
    <name evidence="3" type="ORF">PV662_41225</name>
</gene>
<feature type="compositionally biased region" description="Basic and acidic residues" evidence="1">
    <location>
        <begin position="123"/>
        <end position="133"/>
    </location>
</feature>
<dbReference type="InterPro" id="IPR025295">
    <property type="entry name" value="eCIS_core_dom"/>
</dbReference>
<evidence type="ECO:0000256" key="1">
    <source>
        <dbReference type="SAM" id="MobiDB-lite"/>
    </source>
</evidence>
<proteinExistence type="predicted"/>
<comment type="caution">
    <text evidence="3">The sequence shown here is derived from an EMBL/GenBank/DDBJ whole genome shotgun (WGS) entry which is preliminary data.</text>
</comment>
<feature type="region of interest" description="Disordered" evidence="1">
    <location>
        <begin position="105"/>
        <end position="163"/>
    </location>
</feature>
<keyword evidence="4" id="KW-1185">Reference proteome</keyword>
<feature type="domain" description="eCIS core" evidence="2">
    <location>
        <begin position="37"/>
        <end position="108"/>
    </location>
</feature>
<evidence type="ECO:0000259" key="2">
    <source>
        <dbReference type="Pfam" id="PF13699"/>
    </source>
</evidence>
<accession>A0ABU4NW16</accession>
<name>A0ABU4NW16_9ACTN</name>
<dbReference type="Pfam" id="PF13699">
    <property type="entry name" value="eCIS_core"/>
    <property type="match status" value="1"/>
</dbReference>
<organism evidence="3 4">
    <name type="scientific">Streptomyces europaeiscabiei</name>
    <dbReference type="NCBI Taxonomy" id="146819"/>
    <lineage>
        <taxon>Bacteria</taxon>
        <taxon>Bacillati</taxon>
        <taxon>Actinomycetota</taxon>
        <taxon>Actinomycetes</taxon>
        <taxon>Kitasatosporales</taxon>
        <taxon>Streptomycetaceae</taxon>
        <taxon>Streptomyces</taxon>
    </lineage>
</organism>